<accession>A0A858Q3X8</accession>
<keyword evidence="2" id="KW-0808">Transferase</keyword>
<evidence type="ECO:0000313" key="3">
    <source>
        <dbReference type="Proteomes" id="UP000503004"/>
    </source>
</evidence>
<dbReference type="EMBL" id="CP046565">
    <property type="protein sequence ID" value="QJD28523.1"/>
    <property type="molecule type" value="Genomic_DNA"/>
</dbReference>
<dbReference type="GO" id="GO:0032259">
    <property type="term" value="P:methylation"/>
    <property type="evidence" value="ECO:0007669"/>
    <property type="project" value="UniProtKB-KW"/>
</dbReference>
<dbReference type="GO" id="GO:0008168">
    <property type="term" value="F:methyltransferase activity"/>
    <property type="evidence" value="ECO:0007669"/>
    <property type="project" value="UniProtKB-KW"/>
</dbReference>
<dbReference type="AlphaFoldDB" id="A0A858Q3X8"/>
<gene>
    <name evidence="2" type="ORF">GNH96_00090</name>
</gene>
<keyword evidence="3" id="KW-1185">Reference proteome</keyword>
<sequence>MERRPEPELMDDEAQAWAYAQADFSEAHERFVALFTECFPGEPGSGLCLDLGCGAADVLVRFARVHPECRIDGLDGAPAMLALAQRAVDAARLQDRVRLIHGYLPGAELPCRGYDVVISNSLLHHLAAPSVLWETAKGHARPGAALFVMDLSRPDTPARLDELVARHAAGASPLLQRDFRNSLLAAYRPDEVRAQLEDAGLGSCRVSVVSDRHWIAFGRL</sequence>
<protein>
    <submittedName>
        <fullName evidence="2">Methyltransferase domain-containing protein</fullName>
    </submittedName>
</protein>
<organism evidence="2 3">
    <name type="scientific">Methylococcus geothermalis</name>
    <dbReference type="NCBI Taxonomy" id="2681310"/>
    <lineage>
        <taxon>Bacteria</taxon>
        <taxon>Pseudomonadati</taxon>
        <taxon>Pseudomonadota</taxon>
        <taxon>Gammaproteobacteria</taxon>
        <taxon>Methylococcales</taxon>
        <taxon>Methylococcaceae</taxon>
        <taxon>Methylococcus</taxon>
    </lineage>
</organism>
<dbReference type="InterPro" id="IPR029063">
    <property type="entry name" value="SAM-dependent_MTases_sf"/>
</dbReference>
<evidence type="ECO:0000313" key="2">
    <source>
        <dbReference type="EMBL" id="QJD28523.1"/>
    </source>
</evidence>
<keyword evidence="2" id="KW-0489">Methyltransferase</keyword>
<dbReference type="Proteomes" id="UP000503004">
    <property type="component" value="Chromosome"/>
</dbReference>
<name>A0A858Q3X8_9GAMM</name>
<dbReference type="SUPFAM" id="SSF53335">
    <property type="entry name" value="S-adenosyl-L-methionine-dependent methyltransferases"/>
    <property type="match status" value="1"/>
</dbReference>
<dbReference type="PANTHER" id="PTHR43861:SF1">
    <property type="entry name" value="TRANS-ACONITATE 2-METHYLTRANSFERASE"/>
    <property type="match status" value="1"/>
</dbReference>
<proteinExistence type="predicted"/>
<dbReference type="Gene3D" id="3.40.50.150">
    <property type="entry name" value="Vaccinia Virus protein VP39"/>
    <property type="match status" value="1"/>
</dbReference>
<dbReference type="Pfam" id="PF08242">
    <property type="entry name" value="Methyltransf_12"/>
    <property type="match status" value="1"/>
</dbReference>
<dbReference type="KEGG" id="metu:GNH96_00090"/>
<feature type="domain" description="Methyltransferase type 12" evidence="1">
    <location>
        <begin position="49"/>
        <end position="145"/>
    </location>
</feature>
<dbReference type="CDD" id="cd02440">
    <property type="entry name" value="AdoMet_MTases"/>
    <property type="match status" value="1"/>
</dbReference>
<dbReference type="InterPro" id="IPR013217">
    <property type="entry name" value="Methyltransf_12"/>
</dbReference>
<reference evidence="3" key="1">
    <citation type="submission" date="2019-12" db="EMBL/GenBank/DDBJ databases">
        <authorList>
            <person name="Awala S.I."/>
            <person name="Rhee S.K."/>
        </authorList>
    </citation>
    <scope>NUCLEOTIDE SEQUENCE [LARGE SCALE GENOMIC DNA]</scope>
    <source>
        <strain evidence="3">IM1</strain>
    </source>
</reference>
<evidence type="ECO:0000259" key="1">
    <source>
        <dbReference type="Pfam" id="PF08242"/>
    </source>
</evidence>
<dbReference type="RefSeq" id="WP_169601159.1">
    <property type="nucleotide sequence ID" value="NZ_CP046565.1"/>
</dbReference>
<dbReference type="PANTHER" id="PTHR43861">
    <property type="entry name" value="TRANS-ACONITATE 2-METHYLTRANSFERASE-RELATED"/>
    <property type="match status" value="1"/>
</dbReference>